<dbReference type="EMBL" id="FNUT01000005">
    <property type="protein sequence ID" value="SEG16610.1"/>
    <property type="molecule type" value="Genomic_DNA"/>
</dbReference>
<feature type="signal peptide" evidence="1">
    <location>
        <begin position="1"/>
        <end position="30"/>
    </location>
</feature>
<protein>
    <recommendedName>
        <fullName evidence="4">CarboxypepD_reg-like domain-containing protein</fullName>
    </recommendedName>
</protein>
<organism evidence="2 3">
    <name type="scientific">Sphingobacterium lactis</name>
    <dbReference type="NCBI Taxonomy" id="797291"/>
    <lineage>
        <taxon>Bacteria</taxon>
        <taxon>Pseudomonadati</taxon>
        <taxon>Bacteroidota</taxon>
        <taxon>Sphingobacteriia</taxon>
        <taxon>Sphingobacteriales</taxon>
        <taxon>Sphingobacteriaceae</taxon>
        <taxon>Sphingobacterium</taxon>
    </lineage>
</organism>
<dbReference type="RefSeq" id="WP_103906073.1">
    <property type="nucleotide sequence ID" value="NZ_CP049246.1"/>
</dbReference>
<reference evidence="3" key="1">
    <citation type="submission" date="2016-10" db="EMBL/GenBank/DDBJ databases">
        <authorList>
            <person name="Varghese N."/>
            <person name="Submissions S."/>
        </authorList>
    </citation>
    <scope>NUCLEOTIDE SEQUENCE [LARGE SCALE GENOMIC DNA]</scope>
    <source>
        <strain evidence="3">DSM 22361</strain>
    </source>
</reference>
<dbReference type="AlphaFoldDB" id="A0A1H5XZ26"/>
<keyword evidence="1" id="KW-0732">Signal</keyword>
<gene>
    <name evidence="2" type="ORF">SAMN05421877_105163</name>
</gene>
<evidence type="ECO:0000256" key="1">
    <source>
        <dbReference type="SAM" id="SignalP"/>
    </source>
</evidence>
<accession>A0A1H5XZ26</accession>
<proteinExistence type="predicted"/>
<evidence type="ECO:0008006" key="4">
    <source>
        <dbReference type="Google" id="ProtNLM"/>
    </source>
</evidence>
<dbReference type="OrthoDB" id="789400at2"/>
<dbReference type="Proteomes" id="UP000236731">
    <property type="component" value="Unassembled WGS sequence"/>
</dbReference>
<keyword evidence="3" id="KW-1185">Reference proteome</keyword>
<evidence type="ECO:0000313" key="3">
    <source>
        <dbReference type="Proteomes" id="UP000236731"/>
    </source>
</evidence>
<evidence type="ECO:0000313" key="2">
    <source>
        <dbReference type="EMBL" id="SEG16610.1"/>
    </source>
</evidence>
<sequence length="262" mass="29649">MSSVKMNSSNRVNKKILMVMALMVASNVEAQVYTGRITSADSSLYLRDIKITNLHTNSSSSSQFDGTFSIAAKPTDSIAFQHPHWKERKIVAGAMPSLILLYKKDLVLEEIVIVGNTKAAKIQSLEKLKKDRAVRDGIYFDGKPPLYLLNPFGGPYVTFFYELFSKAGINARRTNKFIQQELENIEVDQIFNKNSIQGIIDLDDEELENFIVRYRPSLSETKNWNTYDLHVYVKNSYADFIKNPVLTKLPTDSLTIVTGPKP</sequence>
<name>A0A1H5XZ26_9SPHI</name>
<feature type="chain" id="PRO_5009289988" description="CarboxypepD_reg-like domain-containing protein" evidence="1">
    <location>
        <begin position="31"/>
        <end position="262"/>
    </location>
</feature>